<reference evidence="2" key="2">
    <citation type="journal article" date="2021" name="Genome Biol. Evol.">
        <title>Developing a high-quality reference genome for a parasitic bivalve with doubly uniparental inheritance (Bivalvia: Unionida).</title>
        <authorList>
            <person name="Smith C.H."/>
        </authorList>
    </citation>
    <scope>NUCLEOTIDE SEQUENCE</scope>
    <source>
        <strain evidence="2">CHS0354</strain>
        <tissue evidence="2">Mantle</tissue>
    </source>
</reference>
<protein>
    <submittedName>
        <fullName evidence="2">Uncharacterized protein</fullName>
    </submittedName>
</protein>
<evidence type="ECO:0000256" key="1">
    <source>
        <dbReference type="SAM" id="MobiDB-lite"/>
    </source>
</evidence>
<sequence length="102" mass="11066">MSSDEKENSSGIQKSIQKSIAVRDSSGIGKINQKSNALQGSYGKKRSDVVPHSSVILQSNCRSDAHSSVILKNNQRSISVQKSSSVQAMPKNSTVYRLTTKQ</sequence>
<feature type="compositionally biased region" description="Low complexity" evidence="1">
    <location>
        <begin position="9"/>
        <end position="20"/>
    </location>
</feature>
<dbReference type="Proteomes" id="UP001195483">
    <property type="component" value="Unassembled WGS sequence"/>
</dbReference>
<feature type="region of interest" description="Disordered" evidence="1">
    <location>
        <begin position="81"/>
        <end position="102"/>
    </location>
</feature>
<reference evidence="2" key="3">
    <citation type="submission" date="2023-05" db="EMBL/GenBank/DDBJ databases">
        <authorList>
            <person name="Smith C.H."/>
        </authorList>
    </citation>
    <scope>NUCLEOTIDE SEQUENCE</scope>
    <source>
        <strain evidence="2">CHS0354</strain>
        <tissue evidence="2">Mantle</tissue>
    </source>
</reference>
<evidence type="ECO:0000313" key="3">
    <source>
        <dbReference type="Proteomes" id="UP001195483"/>
    </source>
</evidence>
<dbReference type="EMBL" id="JAEAOA010001030">
    <property type="protein sequence ID" value="KAK3607695.1"/>
    <property type="molecule type" value="Genomic_DNA"/>
</dbReference>
<gene>
    <name evidence="2" type="ORF">CHS0354_016718</name>
</gene>
<name>A0AAE0WBV0_9BIVA</name>
<keyword evidence="3" id="KW-1185">Reference proteome</keyword>
<reference evidence="2" key="1">
    <citation type="journal article" date="2021" name="Genome Biol. Evol.">
        <title>A High-Quality Reference Genome for a Parasitic Bivalve with Doubly Uniparental Inheritance (Bivalvia: Unionida).</title>
        <authorList>
            <person name="Smith C.H."/>
        </authorList>
    </citation>
    <scope>NUCLEOTIDE SEQUENCE</scope>
    <source>
        <strain evidence="2">CHS0354</strain>
    </source>
</reference>
<organism evidence="2 3">
    <name type="scientific">Potamilus streckersoni</name>
    <dbReference type="NCBI Taxonomy" id="2493646"/>
    <lineage>
        <taxon>Eukaryota</taxon>
        <taxon>Metazoa</taxon>
        <taxon>Spiralia</taxon>
        <taxon>Lophotrochozoa</taxon>
        <taxon>Mollusca</taxon>
        <taxon>Bivalvia</taxon>
        <taxon>Autobranchia</taxon>
        <taxon>Heteroconchia</taxon>
        <taxon>Palaeoheterodonta</taxon>
        <taxon>Unionida</taxon>
        <taxon>Unionoidea</taxon>
        <taxon>Unionidae</taxon>
        <taxon>Ambleminae</taxon>
        <taxon>Lampsilini</taxon>
        <taxon>Potamilus</taxon>
    </lineage>
</organism>
<comment type="caution">
    <text evidence="2">The sequence shown here is derived from an EMBL/GenBank/DDBJ whole genome shotgun (WGS) entry which is preliminary data.</text>
</comment>
<proteinExistence type="predicted"/>
<feature type="region of interest" description="Disordered" evidence="1">
    <location>
        <begin position="1"/>
        <end position="33"/>
    </location>
</feature>
<accession>A0AAE0WBV0</accession>
<dbReference type="AlphaFoldDB" id="A0AAE0WBV0"/>
<evidence type="ECO:0000313" key="2">
    <source>
        <dbReference type="EMBL" id="KAK3607695.1"/>
    </source>
</evidence>